<feature type="transmembrane region" description="Helical" evidence="1">
    <location>
        <begin position="33"/>
        <end position="51"/>
    </location>
</feature>
<evidence type="ECO:0000313" key="2">
    <source>
        <dbReference type="EMBL" id="SFQ02575.1"/>
    </source>
</evidence>
<reference evidence="2 3" key="1">
    <citation type="submission" date="2016-10" db="EMBL/GenBank/DDBJ databases">
        <authorList>
            <person name="de Groot N.N."/>
        </authorList>
    </citation>
    <scope>NUCLEOTIDE SEQUENCE [LARGE SCALE GENOMIC DNA]</scope>
    <source>
        <strain evidence="2 3">DSM 20581</strain>
    </source>
</reference>
<dbReference type="EMBL" id="FOXW01000001">
    <property type="protein sequence ID" value="SFQ02575.1"/>
    <property type="molecule type" value="Genomic_DNA"/>
</dbReference>
<keyword evidence="1" id="KW-0472">Membrane</keyword>
<sequence>MLDTILFFGYFAAYLFLLIWGIKLAARYGWNDLSNVLLLVIIGLVYDNGVLAVGKFIGEGSLLENLSYPRFYMHAFFTPLLVLFSLGAMKKADFKWAFKKWFQAIFYLLTLGLIVYELFSEVLGLTLEANWKYGVLSYSNVEPASGVPLMVLFVSLILIFASIIVWRKQGWIWFFVGTLIMFLGNAFPISLPSAAITNAFELILIVSLFFTKRFQDTRSFKQST</sequence>
<name>A0A1I5V505_9LACT</name>
<feature type="transmembrane region" description="Helical" evidence="1">
    <location>
        <begin position="195"/>
        <end position="211"/>
    </location>
</feature>
<keyword evidence="1" id="KW-1133">Transmembrane helix</keyword>
<dbReference type="AlphaFoldDB" id="A0A1I5V505"/>
<dbReference type="Proteomes" id="UP000199136">
    <property type="component" value="Unassembled WGS sequence"/>
</dbReference>
<evidence type="ECO:0000256" key="1">
    <source>
        <dbReference type="SAM" id="Phobius"/>
    </source>
</evidence>
<keyword evidence="3" id="KW-1185">Reference proteome</keyword>
<evidence type="ECO:0008006" key="4">
    <source>
        <dbReference type="Google" id="ProtNLM"/>
    </source>
</evidence>
<protein>
    <recommendedName>
        <fullName evidence="4">Phospholipid phosphatase</fullName>
    </recommendedName>
</protein>
<feature type="transmembrane region" description="Helical" evidence="1">
    <location>
        <begin position="171"/>
        <end position="189"/>
    </location>
</feature>
<proteinExistence type="predicted"/>
<gene>
    <name evidence="2" type="ORF">SAMN04488506_0363</name>
</gene>
<dbReference type="STRING" id="82801.SAMN04488506_0363"/>
<feature type="transmembrane region" description="Helical" evidence="1">
    <location>
        <begin position="71"/>
        <end position="89"/>
    </location>
</feature>
<keyword evidence="1" id="KW-0812">Transmembrane</keyword>
<organism evidence="2 3">
    <name type="scientific">Desemzia incerta</name>
    <dbReference type="NCBI Taxonomy" id="82801"/>
    <lineage>
        <taxon>Bacteria</taxon>
        <taxon>Bacillati</taxon>
        <taxon>Bacillota</taxon>
        <taxon>Bacilli</taxon>
        <taxon>Lactobacillales</taxon>
        <taxon>Carnobacteriaceae</taxon>
        <taxon>Desemzia</taxon>
    </lineage>
</organism>
<feature type="transmembrane region" description="Helical" evidence="1">
    <location>
        <begin position="101"/>
        <end position="127"/>
    </location>
</feature>
<dbReference type="OrthoDB" id="4331374at2"/>
<feature type="transmembrane region" description="Helical" evidence="1">
    <location>
        <begin position="6"/>
        <end position="26"/>
    </location>
</feature>
<evidence type="ECO:0000313" key="3">
    <source>
        <dbReference type="Proteomes" id="UP000199136"/>
    </source>
</evidence>
<accession>A0A1I5V505</accession>
<feature type="transmembrane region" description="Helical" evidence="1">
    <location>
        <begin position="147"/>
        <end position="166"/>
    </location>
</feature>
<dbReference type="RefSeq" id="WP_092479433.1">
    <property type="nucleotide sequence ID" value="NZ_FOXW01000001.1"/>
</dbReference>